<evidence type="ECO:0000256" key="1">
    <source>
        <dbReference type="ARBA" id="ARBA00022527"/>
    </source>
</evidence>
<comment type="catalytic activity">
    <reaction evidence="5">
        <text>[pyruvate, water dikinase]-phosphate + phosphate + H(+) = [pyruvate, water dikinase] + diphosphate</text>
        <dbReference type="Rhea" id="RHEA:48580"/>
        <dbReference type="Rhea" id="RHEA-COMP:11425"/>
        <dbReference type="Rhea" id="RHEA-COMP:11426"/>
        <dbReference type="ChEBI" id="CHEBI:15378"/>
        <dbReference type="ChEBI" id="CHEBI:33019"/>
        <dbReference type="ChEBI" id="CHEBI:43176"/>
        <dbReference type="ChEBI" id="CHEBI:43474"/>
        <dbReference type="ChEBI" id="CHEBI:68546"/>
        <dbReference type="EC" id="2.7.4.28"/>
    </reaction>
</comment>
<accession>A0A4R6G6L1</accession>
<dbReference type="GO" id="GO:0004674">
    <property type="term" value="F:protein serine/threonine kinase activity"/>
    <property type="evidence" value="ECO:0007669"/>
    <property type="project" value="UniProtKB-UniRule"/>
</dbReference>
<reference evidence="6 7" key="1">
    <citation type="submission" date="2019-03" db="EMBL/GenBank/DDBJ databases">
        <title>Genomic Encyclopedia of Type Strains, Phase IV (KMG-IV): sequencing the most valuable type-strain genomes for metagenomic binning, comparative biology and taxonomic classification.</title>
        <authorList>
            <person name="Goeker M."/>
        </authorList>
    </citation>
    <scope>NUCLEOTIDE SEQUENCE [LARGE SCALE GENOMIC DNA]</scope>
    <source>
        <strain evidence="6 7">DSM 18555</strain>
    </source>
</reference>
<comment type="catalytic activity">
    <reaction evidence="5">
        <text>[pyruvate, water dikinase] + ADP = [pyruvate, water dikinase]-phosphate + AMP + H(+)</text>
        <dbReference type="Rhea" id="RHEA:46020"/>
        <dbReference type="Rhea" id="RHEA-COMP:11425"/>
        <dbReference type="Rhea" id="RHEA-COMP:11426"/>
        <dbReference type="ChEBI" id="CHEBI:15378"/>
        <dbReference type="ChEBI" id="CHEBI:43176"/>
        <dbReference type="ChEBI" id="CHEBI:68546"/>
        <dbReference type="ChEBI" id="CHEBI:456215"/>
        <dbReference type="ChEBI" id="CHEBI:456216"/>
        <dbReference type="EC" id="2.7.11.33"/>
    </reaction>
</comment>
<evidence type="ECO:0000256" key="2">
    <source>
        <dbReference type="ARBA" id="ARBA00022679"/>
    </source>
</evidence>
<dbReference type="GO" id="GO:0043531">
    <property type="term" value="F:ADP binding"/>
    <property type="evidence" value="ECO:0007669"/>
    <property type="project" value="UniProtKB-UniRule"/>
</dbReference>
<proteinExistence type="inferred from homology"/>
<gene>
    <name evidence="6" type="ORF">EV677_2277</name>
</gene>
<dbReference type="Proteomes" id="UP000294737">
    <property type="component" value="Unassembled WGS sequence"/>
</dbReference>
<dbReference type="EMBL" id="SNWF01000005">
    <property type="protein sequence ID" value="TDN90201.1"/>
    <property type="molecule type" value="Genomic_DNA"/>
</dbReference>
<dbReference type="EC" id="2.7.11.33" evidence="5"/>
<sequence length="299" mass="33681">MRIAPQHFFNLQQPYISIMSTLVDRTIASARTVFFVSDGTGITAETFGHSVLTQFDLRFKQIRLPFIDTLDKAHDALRKINDAFALDGQRPIIFSTLVKAELSNVVRQSKGMHMDLIQTFVEPLEQELGVKSTHTIGRSHTSTDSEEYKNRIEAINFSLAHDDGQSNKNLAEADVILVGVSRSGKTPTSLFLAMQYGIKAANYPLIPDDFAREKLPGGLREYKNKIFGLSIAPDRLAEIRNERLPGSKYAALANCRYEINEAEKMMRREGIRWMSSTTKSIEEIAATILQEIKSEQRPD</sequence>
<keyword evidence="3 5" id="KW-0547">Nucleotide-binding</keyword>
<dbReference type="InterPro" id="IPR026530">
    <property type="entry name" value="PSRP"/>
</dbReference>
<comment type="function">
    <text evidence="5">Bifunctional serine/threonine kinase and phosphorylase involved in the regulation of the phosphoenolpyruvate synthase (PEPS) by catalyzing its phosphorylation/dephosphorylation.</text>
</comment>
<dbReference type="InterPro" id="IPR005177">
    <property type="entry name" value="Kinase-pyrophosphorylase"/>
</dbReference>
<dbReference type="Pfam" id="PF03618">
    <property type="entry name" value="Kinase-PPPase"/>
    <property type="match status" value="1"/>
</dbReference>
<dbReference type="AlphaFoldDB" id="A0A4R6G6L1"/>
<evidence type="ECO:0000256" key="3">
    <source>
        <dbReference type="ARBA" id="ARBA00022741"/>
    </source>
</evidence>
<protein>
    <recommendedName>
        <fullName evidence="5">Putative phosphoenolpyruvate synthase regulatory protein</fullName>
        <shortName evidence="5">PEP synthase regulatory protein</shortName>
        <shortName evidence="5">PSRP</shortName>
        <ecNumber evidence="5">2.7.11.33</ecNumber>
        <ecNumber evidence="5">2.7.4.28</ecNumber>
    </recommendedName>
    <alternativeName>
        <fullName evidence="5">Pyruvate, water dikinase regulatory protein</fullName>
    </alternativeName>
</protein>
<keyword evidence="2 5" id="KW-0808">Transferase</keyword>
<dbReference type="PANTHER" id="PTHR31756">
    <property type="entry name" value="PYRUVATE, PHOSPHATE DIKINASE REGULATORY PROTEIN 1, CHLOROPLASTIC"/>
    <property type="match status" value="1"/>
</dbReference>
<dbReference type="GO" id="GO:0005524">
    <property type="term" value="F:ATP binding"/>
    <property type="evidence" value="ECO:0007669"/>
    <property type="project" value="InterPro"/>
</dbReference>
<evidence type="ECO:0000256" key="4">
    <source>
        <dbReference type="ARBA" id="ARBA00022777"/>
    </source>
</evidence>
<keyword evidence="4 5" id="KW-0418">Kinase</keyword>
<evidence type="ECO:0000313" key="7">
    <source>
        <dbReference type="Proteomes" id="UP000294737"/>
    </source>
</evidence>
<organism evidence="6 7">
    <name type="scientific">Herminiimonas fonticola</name>
    <dbReference type="NCBI Taxonomy" id="303380"/>
    <lineage>
        <taxon>Bacteria</taxon>
        <taxon>Pseudomonadati</taxon>
        <taxon>Pseudomonadota</taxon>
        <taxon>Betaproteobacteria</taxon>
        <taxon>Burkholderiales</taxon>
        <taxon>Oxalobacteraceae</taxon>
        <taxon>Herminiimonas</taxon>
    </lineage>
</organism>
<keyword evidence="1 5" id="KW-0723">Serine/threonine-protein kinase</keyword>
<name>A0A4R6G6L1_9BURK</name>
<keyword evidence="7" id="KW-1185">Reference proteome</keyword>
<comment type="caution">
    <text evidence="6">The sequence shown here is derived from an EMBL/GenBank/DDBJ whole genome shotgun (WGS) entry which is preliminary data.</text>
</comment>
<comment type="similarity">
    <text evidence="5">Belongs to the pyruvate, phosphate/water dikinase regulatory protein family. PSRP subfamily.</text>
</comment>
<dbReference type="HAMAP" id="MF_01062">
    <property type="entry name" value="PSRP"/>
    <property type="match status" value="1"/>
</dbReference>
<evidence type="ECO:0000256" key="5">
    <source>
        <dbReference type="HAMAP-Rule" id="MF_01062"/>
    </source>
</evidence>
<feature type="binding site" evidence="5">
    <location>
        <begin position="179"/>
        <end position="186"/>
    </location>
    <ligand>
        <name>ADP</name>
        <dbReference type="ChEBI" id="CHEBI:456216"/>
    </ligand>
</feature>
<evidence type="ECO:0000313" key="6">
    <source>
        <dbReference type="EMBL" id="TDN90201.1"/>
    </source>
</evidence>
<dbReference type="PANTHER" id="PTHR31756:SF3">
    <property type="entry name" value="PYRUVATE, PHOSPHATE DIKINASE REGULATORY PROTEIN 1, CHLOROPLASTIC"/>
    <property type="match status" value="1"/>
</dbReference>
<dbReference type="GO" id="GO:0016776">
    <property type="term" value="F:phosphotransferase activity, phosphate group as acceptor"/>
    <property type="evidence" value="ECO:0007669"/>
    <property type="project" value="UniProtKB-UniRule"/>
</dbReference>
<dbReference type="NCBIfam" id="NF003742">
    <property type="entry name" value="PRK05339.1"/>
    <property type="match status" value="1"/>
</dbReference>
<dbReference type="EC" id="2.7.4.28" evidence="5"/>